<dbReference type="GO" id="GO:0005549">
    <property type="term" value="F:odorant binding"/>
    <property type="evidence" value="ECO:0007669"/>
    <property type="project" value="InterPro"/>
</dbReference>
<reference evidence="5" key="1">
    <citation type="submission" date="2008-11" db="EMBL/GenBank/DDBJ databases">
        <title>The salivary gland transcriptome of the West Nile mosquito vector, Culex tarsalis, with characterization of protein family possibly acquired by horizontal transfer.</title>
        <authorList>
            <person name="Calvo E."/>
            <person name="Sanchez-Vargas I."/>
            <person name="Favreau A.J."/>
            <person name="Barbian K.D."/>
            <person name="Pham V.M."/>
            <person name="Olson K.E."/>
            <person name="Ribeiro J.M.C."/>
        </authorList>
    </citation>
    <scope>NUCLEOTIDE SEQUENCE</scope>
    <source>
        <tissue evidence="5">Salivary glands</tissue>
    </source>
</reference>
<dbReference type="AlphaFoldDB" id="B8RJ77"/>
<feature type="signal peptide" evidence="4">
    <location>
        <begin position="1"/>
        <end position="18"/>
    </location>
</feature>
<dbReference type="Pfam" id="PF01395">
    <property type="entry name" value="PBP_GOBP"/>
    <property type="match status" value="1"/>
</dbReference>
<proteinExistence type="evidence at transcript level"/>
<comment type="subcellular location">
    <subcellularLocation>
        <location evidence="1">Secreted</location>
    </subcellularLocation>
</comment>
<dbReference type="InterPro" id="IPR006170">
    <property type="entry name" value="PBP/GOBP"/>
</dbReference>
<comment type="similarity">
    <text evidence="2">Belongs to the PBP/GOBP family.</text>
</comment>
<evidence type="ECO:0000313" key="5">
    <source>
        <dbReference type="EMBL" id="ACJ64376.1"/>
    </source>
</evidence>
<name>B8RJ77_CULTA</name>
<evidence type="ECO:0000256" key="3">
    <source>
        <dbReference type="ARBA" id="ARBA00022525"/>
    </source>
</evidence>
<dbReference type="GO" id="GO:0005576">
    <property type="term" value="C:extracellular region"/>
    <property type="evidence" value="ECO:0007669"/>
    <property type="project" value="UniProtKB-SubCell"/>
</dbReference>
<dbReference type="Gene3D" id="1.10.238.20">
    <property type="entry name" value="Pheromone/general odorant binding protein domain"/>
    <property type="match status" value="1"/>
</dbReference>
<keyword evidence="4" id="KW-0732">Signal</keyword>
<dbReference type="InterPro" id="IPR036728">
    <property type="entry name" value="PBP_GOBP_sf"/>
</dbReference>
<organism evidence="5">
    <name type="scientific">Culex tarsalis</name>
    <name type="common">Encephalitis mosquito</name>
    <dbReference type="NCBI Taxonomy" id="7177"/>
    <lineage>
        <taxon>Eukaryota</taxon>
        <taxon>Metazoa</taxon>
        <taxon>Ecdysozoa</taxon>
        <taxon>Arthropoda</taxon>
        <taxon>Hexapoda</taxon>
        <taxon>Insecta</taxon>
        <taxon>Pterygota</taxon>
        <taxon>Neoptera</taxon>
        <taxon>Endopterygota</taxon>
        <taxon>Diptera</taxon>
        <taxon>Nematocera</taxon>
        <taxon>Culicoidea</taxon>
        <taxon>Culicidae</taxon>
        <taxon>Culicinae</taxon>
        <taxon>Culicini</taxon>
        <taxon>Culex</taxon>
        <taxon>Culex</taxon>
    </lineage>
</organism>
<protein>
    <submittedName>
        <fullName evidence="5">Salivary short D7 protein</fullName>
    </submittedName>
</protein>
<accession>B8RJ77</accession>
<feature type="chain" id="PRO_5002880256" evidence="4">
    <location>
        <begin position="19"/>
        <end position="158"/>
    </location>
</feature>
<evidence type="ECO:0000256" key="2">
    <source>
        <dbReference type="ARBA" id="ARBA00008098"/>
    </source>
</evidence>
<dbReference type="SUPFAM" id="SSF47565">
    <property type="entry name" value="Insect pheromone/odorant-binding proteins"/>
    <property type="match status" value="1"/>
</dbReference>
<sequence>MKFQSILLTIISLKLTAARFTSLGIKELFLEHCESEIIYTADHHDRCLMRKLEVEMDTEENKTYIKCVLEVFGYWTGREKFDEQALLKDYHQAGIKDRDKAVVDSYRNCIKNYGFSTNPMKILDCVTKDKDFPNVINAKREKNSHWKPDWVQAYCGGM</sequence>
<dbReference type="EMBL" id="EZ000502">
    <property type="protein sequence ID" value="ACJ64376.1"/>
    <property type="molecule type" value="mRNA"/>
</dbReference>
<keyword evidence="3" id="KW-0964">Secreted</keyword>
<evidence type="ECO:0000256" key="1">
    <source>
        <dbReference type="ARBA" id="ARBA00004613"/>
    </source>
</evidence>
<evidence type="ECO:0000256" key="4">
    <source>
        <dbReference type="SAM" id="SignalP"/>
    </source>
</evidence>